<reference evidence="1" key="1">
    <citation type="submission" date="2023-08" db="EMBL/GenBank/DDBJ databases">
        <authorList>
            <person name="Alioto T."/>
            <person name="Alioto T."/>
            <person name="Gomez Garrido J."/>
        </authorList>
    </citation>
    <scope>NUCLEOTIDE SEQUENCE</scope>
</reference>
<organism evidence="1 2">
    <name type="scientific">Octopus vulgaris</name>
    <name type="common">Common octopus</name>
    <dbReference type="NCBI Taxonomy" id="6645"/>
    <lineage>
        <taxon>Eukaryota</taxon>
        <taxon>Metazoa</taxon>
        <taxon>Spiralia</taxon>
        <taxon>Lophotrochozoa</taxon>
        <taxon>Mollusca</taxon>
        <taxon>Cephalopoda</taxon>
        <taxon>Coleoidea</taxon>
        <taxon>Octopodiformes</taxon>
        <taxon>Octopoda</taxon>
        <taxon>Incirrata</taxon>
        <taxon>Octopodidae</taxon>
        <taxon>Octopus</taxon>
    </lineage>
</organism>
<evidence type="ECO:0000313" key="2">
    <source>
        <dbReference type="Proteomes" id="UP001162480"/>
    </source>
</evidence>
<dbReference type="EMBL" id="OX597820">
    <property type="protein sequence ID" value="CAI9725781.1"/>
    <property type="molecule type" value="Genomic_DNA"/>
</dbReference>
<sequence length="88" mass="10560">MLIEFAVLAGVERVYSLRLPYRGIYSWNERRLELQKDYDDNDKEKEGREYCSNYSNVDDEKRNYGHVIALEEEEGKKRLKKKKKAKRG</sequence>
<protein>
    <submittedName>
        <fullName evidence="1">Uncharacterized protein</fullName>
    </submittedName>
</protein>
<proteinExistence type="predicted"/>
<accession>A0AA36F4T7</accession>
<evidence type="ECO:0000313" key="1">
    <source>
        <dbReference type="EMBL" id="CAI9725781.1"/>
    </source>
</evidence>
<keyword evidence="2" id="KW-1185">Reference proteome</keyword>
<gene>
    <name evidence="1" type="ORF">OCTVUL_1B025208</name>
</gene>
<dbReference type="Proteomes" id="UP001162480">
    <property type="component" value="Chromosome 7"/>
</dbReference>
<dbReference type="AlphaFoldDB" id="A0AA36F4T7"/>
<name>A0AA36F4T7_OCTVU</name>